<dbReference type="EMBL" id="JAUHHV010000001">
    <property type="protein sequence ID" value="KAK1439624.1"/>
    <property type="molecule type" value="Genomic_DNA"/>
</dbReference>
<evidence type="ECO:0000313" key="1">
    <source>
        <dbReference type="EMBL" id="KAK1439624.1"/>
    </source>
</evidence>
<evidence type="ECO:0000313" key="2">
    <source>
        <dbReference type="Proteomes" id="UP001229421"/>
    </source>
</evidence>
<proteinExistence type="predicted"/>
<name>A0AAD8PB62_TARER</name>
<dbReference type="AlphaFoldDB" id="A0AAD8PB62"/>
<organism evidence="1 2">
    <name type="scientific">Tagetes erecta</name>
    <name type="common">African marigold</name>
    <dbReference type="NCBI Taxonomy" id="13708"/>
    <lineage>
        <taxon>Eukaryota</taxon>
        <taxon>Viridiplantae</taxon>
        <taxon>Streptophyta</taxon>
        <taxon>Embryophyta</taxon>
        <taxon>Tracheophyta</taxon>
        <taxon>Spermatophyta</taxon>
        <taxon>Magnoliopsida</taxon>
        <taxon>eudicotyledons</taxon>
        <taxon>Gunneridae</taxon>
        <taxon>Pentapetalae</taxon>
        <taxon>asterids</taxon>
        <taxon>campanulids</taxon>
        <taxon>Asterales</taxon>
        <taxon>Asteraceae</taxon>
        <taxon>Asteroideae</taxon>
        <taxon>Heliantheae alliance</taxon>
        <taxon>Tageteae</taxon>
        <taxon>Tagetes</taxon>
    </lineage>
</organism>
<dbReference type="Proteomes" id="UP001229421">
    <property type="component" value="Unassembled WGS sequence"/>
</dbReference>
<keyword evidence="2" id="KW-1185">Reference proteome</keyword>
<gene>
    <name evidence="1" type="ORF">QVD17_05444</name>
</gene>
<protein>
    <submittedName>
        <fullName evidence="1">Uncharacterized protein</fullName>
    </submittedName>
</protein>
<reference evidence="1" key="1">
    <citation type="journal article" date="2023" name="bioRxiv">
        <title>Improved chromosome-level genome assembly for marigold (Tagetes erecta).</title>
        <authorList>
            <person name="Jiang F."/>
            <person name="Yuan L."/>
            <person name="Wang S."/>
            <person name="Wang H."/>
            <person name="Xu D."/>
            <person name="Wang A."/>
            <person name="Fan W."/>
        </authorList>
    </citation>
    <scope>NUCLEOTIDE SEQUENCE</scope>
    <source>
        <strain evidence="1">WSJ</strain>
        <tissue evidence="1">Leaf</tissue>
    </source>
</reference>
<accession>A0AAD8PB62</accession>
<sequence>MALAAYLEKDICAMIDILSGLGINTNLNGGSVQNLKQCHLNCLLEHYRRHKIEKLYEVIKGLVKEKEGNESNGRLKNGKLKGVIAELVTKKESMFNRMTNLEVIFQNIV</sequence>
<comment type="caution">
    <text evidence="1">The sequence shown here is derived from an EMBL/GenBank/DDBJ whole genome shotgun (WGS) entry which is preliminary data.</text>
</comment>